<feature type="compositionally biased region" description="Basic and acidic residues" evidence="1">
    <location>
        <begin position="1"/>
        <end position="15"/>
    </location>
</feature>
<dbReference type="Proteomes" id="UP001141933">
    <property type="component" value="Unassembled WGS sequence"/>
</dbReference>
<evidence type="ECO:0000313" key="2">
    <source>
        <dbReference type="EMBL" id="MCZ8371833.1"/>
    </source>
</evidence>
<evidence type="ECO:0000313" key="3">
    <source>
        <dbReference type="Proteomes" id="UP001141933"/>
    </source>
</evidence>
<gene>
    <name evidence="2" type="ORF">O6P32_03815</name>
</gene>
<dbReference type="EMBL" id="JAPZVM010000002">
    <property type="protein sequence ID" value="MCZ8371833.1"/>
    <property type="molecule type" value="Genomic_DNA"/>
</dbReference>
<evidence type="ECO:0000256" key="1">
    <source>
        <dbReference type="SAM" id="MobiDB-lite"/>
    </source>
</evidence>
<comment type="caution">
    <text evidence="2">The sequence shown here is derived from an EMBL/GenBank/DDBJ whole genome shotgun (WGS) entry which is preliminary data.</text>
</comment>
<dbReference type="RefSeq" id="WP_269876900.1">
    <property type="nucleotide sequence ID" value="NZ_JAPZVM010000002.1"/>
</dbReference>
<protein>
    <submittedName>
        <fullName evidence="2">Uncharacterized protein</fullName>
    </submittedName>
</protein>
<sequence>MHSKSSDISKNEVRCNGDSTQSVSDDKRYIVSSIDTQAFPLLTNAYEKALT</sequence>
<organism evidence="2 3">
    <name type="scientific">Phocaeicola acetigenes</name>
    <dbReference type="NCBI Taxonomy" id="3016083"/>
    <lineage>
        <taxon>Bacteria</taxon>
        <taxon>Pseudomonadati</taxon>
        <taxon>Bacteroidota</taxon>
        <taxon>Bacteroidia</taxon>
        <taxon>Bacteroidales</taxon>
        <taxon>Bacteroidaceae</taxon>
        <taxon>Phocaeicola</taxon>
    </lineage>
</organism>
<name>A0ABT4PFK6_9BACT</name>
<accession>A0ABT4PFK6</accession>
<proteinExistence type="predicted"/>
<feature type="region of interest" description="Disordered" evidence="1">
    <location>
        <begin position="1"/>
        <end position="24"/>
    </location>
</feature>
<reference evidence="2" key="1">
    <citation type="submission" date="2022-12" db="EMBL/GenBank/DDBJ databases">
        <title>Phocaeicola acetigenes sp. nov., isolated feces from a healthy human.</title>
        <authorList>
            <person name="Do H."/>
            <person name="Ha Y.B."/>
            <person name="Kim J.-S."/>
            <person name="Suh M.K."/>
            <person name="Kim H.S."/>
            <person name="Lee J.-S."/>
        </authorList>
    </citation>
    <scope>NUCLEOTIDE SEQUENCE</scope>
    <source>
        <strain evidence="2">KGMB11183</strain>
    </source>
</reference>
<keyword evidence="3" id="KW-1185">Reference proteome</keyword>